<dbReference type="Proteomes" id="UP000219329">
    <property type="component" value="Unassembled WGS sequence"/>
</dbReference>
<name>A0A2A5W846_9GAMM</name>
<dbReference type="EMBL" id="NTJZ01000016">
    <property type="protein sequence ID" value="PDH32464.1"/>
    <property type="molecule type" value="Genomic_DNA"/>
</dbReference>
<dbReference type="AlphaFoldDB" id="A0A2A5W846"/>
<dbReference type="InterPro" id="IPR016181">
    <property type="entry name" value="Acyl_CoA_acyltransferase"/>
</dbReference>
<sequence length="594" mass="68593">MPRLRIKAIAAKQNLLNSKDFSLLTGVQKTYAELLVQAFGQCQFLHYGLRSNISEDEDYPEQQRLFADKIFDLGNHSCDKEDDTGSDRQLSVLLFGFSFAYLAKKFKKEGHRVKWVDQELNAASNQEIYNFSLVDRGGEDQYSGEKYDLIIVEGSYHYLQQMLMLSKTRELLCDQGRLIVFGEYINDDSKIERSKIPNLSSMQQLAERLSYLIIDELDYTADAIFSIGLLKKIARKSTVEITNEITFTEDELISNRRCYRIFRLQKDSSPSGEYAFAKYGDIDSFEPYEISTLFEESFDTKFNPDVWKWKYELGAGKCVIAREAKSGKIVSHYGGAPRQIHYFGEPNTAIQVCDVMVLPEIRRQYGKNSLFFKTAATFLEREIGNTVNHLLGFGFPNQKAMNIALRLGLYEKTDEFLELIYPLNQKAATFPFHLSPIDISCSRHQQEIDYLWQSMKRETITGIIGDRHCNYIKYRYFDHPFAHTDLYRCNFLNDETEKPVAAVFLKEHESRLLVMDLICPLSIMKQVLTSLSQLVPETELKLWITRGWLDAVKSEMAIENHLGIEIPCNGWNPGPHSVDLYGKWWLTAGDMDFM</sequence>
<evidence type="ECO:0000313" key="1">
    <source>
        <dbReference type="EMBL" id="PDH32464.1"/>
    </source>
</evidence>
<protein>
    <submittedName>
        <fullName evidence="1">Uncharacterized protein</fullName>
    </submittedName>
</protein>
<dbReference type="Gene3D" id="3.40.630.30">
    <property type="match status" value="1"/>
</dbReference>
<organism evidence="1 2">
    <name type="scientific">OM182 bacterium MED-G28</name>
    <dbReference type="NCBI Taxonomy" id="1986256"/>
    <lineage>
        <taxon>Bacteria</taxon>
        <taxon>Pseudomonadati</taxon>
        <taxon>Pseudomonadota</taxon>
        <taxon>Gammaproteobacteria</taxon>
        <taxon>OMG group</taxon>
        <taxon>OM182 clade</taxon>
    </lineage>
</organism>
<accession>A0A2A5W846</accession>
<comment type="caution">
    <text evidence="1">The sequence shown here is derived from an EMBL/GenBank/DDBJ whole genome shotgun (WGS) entry which is preliminary data.</text>
</comment>
<gene>
    <name evidence="1" type="ORF">CNF02_11820</name>
</gene>
<reference evidence="1 2" key="1">
    <citation type="submission" date="2017-08" db="EMBL/GenBank/DDBJ databases">
        <title>Fine stratification of microbial communities through a metagenomic profile of the photic zone.</title>
        <authorList>
            <person name="Haro-Moreno J.M."/>
            <person name="Lopez-Perez M."/>
            <person name="De La Torre J."/>
            <person name="Picazo A."/>
            <person name="Camacho A."/>
            <person name="Rodriguez-Valera F."/>
        </authorList>
    </citation>
    <scope>NUCLEOTIDE SEQUENCE [LARGE SCALE GENOMIC DNA]</scope>
    <source>
        <strain evidence="1">MED-G28</strain>
    </source>
</reference>
<dbReference type="SUPFAM" id="SSF55729">
    <property type="entry name" value="Acyl-CoA N-acyltransferases (Nat)"/>
    <property type="match status" value="1"/>
</dbReference>
<dbReference type="Pfam" id="PF13527">
    <property type="entry name" value="Acetyltransf_9"/>
    <property type="match status" value="1"/>
</dbReference>
<evidence type="ECO:0000313" key="2">
    <source>
        <dbReference type="Proteomes" id="UP000219329"/>
    </source>
</evidence>
<proteinExistence type="predicted"/>